<sequence length="318" mass="36725">MQSRPRRTLYQDRTWLKVRLKRGLTAPQIANQVKVSTPTITRWIAIHDLVGCSLRAICRNYLNRRARATYANRAWLRAELAAEHTYKEIAKKVGVYPLTIANWALRFKLANGHLSHTATCTYANQKWLAAQIARGFLDRQIAHETGVTAHTIEYWRKQFGIRCPPRQRPPRNLKERRAFGTWLAPRLHRLALPETQGAALCAYYAVNGTFCEQKQLAQEQGVTPHGIDYRRTKALAVILDTFGMGQLARFPEIVKRRKTLQAFVPKKQTHTLRTYRDKAWLRARVARNLSDKQIASEVGNTSFTTIAHWRRSFGITRR</sequence>
<dbReference type="Proteomes" id="UP000176897">
    <property type="component" value="Unassembled WGS sequence"/>
</dbReference>
<name>A0A1F7USD6_9BACT</name>
<protein>
    <submittedName>
        <fullName evidence="1">Uncharacterized protein</fullName>
    </submittedName>
</protein>
<dbReference type="EMBL" id="MGEJ01000009">
    <property type="protein sequence ID" value="OGL81213.1"/>
    <property type="molecule type" value="Genomic_DNA"/>
</dbReference>
<accession>A0A1F7USD6</accession>
<evidence type="ECO:0000313" key="1">
    <source>
        <dbReference type="EMBL" id="OGL81213.1"/>
    </source>
</evidence>
<comment type="caution">
    <text evidence="1">The sequence shown here is derived from an EMBL/GenBank/DDBJ whole genome shotgun (WGS) entry which is preliminary data.</text>
</comment>
<dbReference type="STRING" id="1802401.A3B21_02900"/>
<proteinExistence type="predicted"/>
<dbReference type="AlphaFoldDB" id="A0A1F7USD6"/>
<reference evidence="1 2" key="1">
    <citation type="journal article" date="2016" name="Nat. Commun.">
        <title>Thousands of microbial genomes shed light on interconnected biogeochemical processes in an aquifer system.</title>
        <authorList>
            <person name="Anantharaman K."/>
            <person name="Brown C.T."/>
            <person name="Hug L.A."/>
            <person name="Sharon I."/>
            <person name="Castelle C.J."/>
            <person name="Probst A.J."/>
            <person name="Thomas B.C."/>
            <person name="Singh A."/>
            <person name="Wilkins M.J."/>
            <person name="Karaoz U."/>
            <person name="Brodie E.L."/>
            <person name="Williams K.H."/>
            <person name="Hubbard S.S."/>
            <person name="Banfield J.F."/>
        </authorList>
    </citation>
    <scope>NUCLEOTIDE SEQUENCE [LARGE SCALE GENOMIC DNA]</scope>
</reference>
<gene>
    <name evidence="1" type="ORF">A3B21_02900</name>
</gene>
<organism evidence="1 2">
    <name type="scientific">Candidatus Uhrbacteria bacterium RIFCSPLOWO2_01_FULL_47_24</name>
    <dbReference type="NCBI Taxonomy" id="1802401"/>
    <lineage>
        <taxon>Bacteria</taxon>
        <taxon>Candidatus Uhriibacteriota</taxon>
    </lineage>
</organism>
<evidence type="ECO:0000313" key="2">
    <source>
        <dbReference type="Proteomes" id="UP000176897"/>
    </source>
</evidence>